<dbReference type="CDD" id="cd02980">
    <property type="entry name" value="TRX_Fd_family"/>
    <property type="match status" value="1"/>
</dbReference>
<dbReference type="STRING" id="561184.SAMN05216376_102486"/>
<dbReference type="SUPFAM" id="SSF52833">
    <property type="entry name" value="Thioredoxin-like"/>
    <property type="match status" value="1"/>
</dbReference>
<name>A0A0B3S2P1_9RHOB</name>
<accession>A0A0B3S2P1</accession>
<dbReference type="Gene3D" id="3.40.30.10">
    <property type="entry name" value="Glutaredoxin"/>
    <property type="match status" value="1"/>
</dbReference>
<reference evidence="1 2" key="1">
    <citation type="submission" date="2014-10" db="EMBL/GenBank/DDBJ databases">
        <title>Genome sequence of Ponticoccus sp. strain UMTAT08 isolated from clonal culture of toxic dinoflagellate Alexandrium tamiyavanichii.</title>
        <authorList>
            <person name="Gan H.Y."/>
            <person name="Muhd D.-D."/>
            <person name="Mohd Noor M.E."/>
            <person name="Yeong Y.S."/>
            <person name="Usup G."/>
        </authorList>
    </citation>
    <scope>NUCLEOTIDE SEQUENCE [LARGE SCALE GENOMIC DNA]</scope>
    <source>
        <strain evidence="1 2">UMTAT08</strain>
    </source>
</reference>
<evidence type="ECO:0000313" key="1">
    <source>
        <dbReference type="EMBL" id="KHQ50951.1"/>
    </source>
</evidence>
<comment type="caution">
    <text evidence="1">The sequence shown here is derived from an EMBL/GenBank/DDBJ whole genome shotgun (WGS) entry which is preliminary data.</text>
</comment>
<evidence type="ECO:0000313" key="2">
    <source>
        <dbReference type="Proteomes" id="UP000030960"/>
    </source>
</evidence>
<protein>
    <recommendedName>
        <fullName evidence="3">(2Fe-2S) ferredoxin domain-containing protein</fullName>
    </recommendedName>
</protein>
<gene>
    <name evidence="1" type="ORF">OA50_04318</name>
</gene>
<keyword evidence="2" id="KW-1185">Reference proteome</keyword>
<dbReference type="EMBL" id="JSUQ01000020">
    <property type="protein sequence ID" value="KHQ50951.1"/>
    <property type="molecule type" value="Genomic_DNA"/>
</dbReference>
<evidence type="ECO:0008006" key="3">
    <source>
        <dbReference type="Google" id="ProtNLM"/>
    </source>
</evidence>
<dbReference type="InterPro" id="IPR036249">
    <property type="entry name" value="Thioredoxin-like_sf"/>
</dbReference>
<dbReference type="Proteomes" id="UP000030960">
    <property type="component" value="Unassembled WGS sequence"/>
</dbReference>
<sequence>MDAYVFLISASYVSATRFRKLADALVEEAPCHAVALRLEGEGQNLWRVLDALAAEGASRIQLRPIGLPFSQSLERWLPRAAASWLHKRGEAAPELFFARPAEEDAGLVRNAARARVPASRIAPLPDGELGKGWDAPPEFRHHLLVCAGPRCHLKDAPHLADVLKDELRRAGVSADCLVTTTGCLFPCNAGPVIVHYPEGHWYRVTAVADVRAVVTKAIGAGAIPRHLLIHRTGDTHEPV</sequence>
<proteinExistence type="predicted"/>
<dbReference type="AlphaFoldDB" id="A0A0B3S2P1"/>
<dbReference type="OrthoDB" id="9800597at2"/>
<organism evidence="1 2">
    <name type="scientific">Mameliella alba</name>
    <dbReference type="NCBI Taxonomy" id="561184"/>
    <lineage>
        <taxon>Bacteria</taxon>
        <taxon>Pseudomonadati</taxon>
        <taxon>Pseudomonadota</taxon>
        <taxon>Alphaproteobacteria</taxon>
        <taxon>Rhodobacterales</taxon>
        <taxon>Roseobacteraceae</taxon>
        <taxon>Mameliella</taxon>
    </lineage>
</organism>
<dbReference type="RefSeq" id="WP_043145089.1">
    <property type="nucleotide sequence ID" value="NZ_JSUQ01000020.1"/>
</dbReference>